<organism evidence="1 3">
    <name type="scientific">Acetobacter cibinongensis</name>
    <dbReference type="NCBI Taxonomy" id="146475"/>
    <lineage>
        <taxon>Bacteria</taxon>
        <taxon>Pseudomonadati</taxon>
        <taxon>Pseudomonadota</taxon>
        <taxon>Alphaproteobacteria</taxon>
        <taxon>Acetobacterales</taxon>
        <taxon>Acetobacteraceae</taxon>
        <taxon>Acetobacter</taxon>
    </lineage>
</organism>
<evidence type="ECO:0000313" key="1">
    <source>
        <dbReference type="EMBL" id="GAN59545.1"/>
    </source>
</evidence>
<dbReference type="STRING" id="1231339.Abci_006_024"/>
<accession>A0A0D6N1D0</accession>
<name>A0A0D6N1D0_9PROT</name>
<proteinExistence type="predicted"/>
<keyword evidence="4" id="KW-1185">Reference proteome</keyword>
<dbReference type="RefSeq" id="WP_084597493.1">
    <property type="nucleotide sequence ID" value="NZ_BAMV01000006.1"/>
</dbReference>
<evidence type="ECO:0000313" key="2">
    <source>
        <dbReference type="EMBL" id="GEL57434.1"/>
    </source>
</evidence>
<gene>
    <name evidence="1" type="ORF">Abci_006_024</name>
    <name evidence="2" type="ORF">ACI01nite_00360</name>
</gene>
<comment type="caution">
    <text evidence="1">The sequence shown here is derived from an EMBL/GenBank/DDBJ whole genome shotgun (WGS) entry which is preliminary data.</text>
</comment>
<dbReference type="AlphaFoldDB" id="A0A0D6N1D0"/>
<dbReference type="EMBL" id="BJVU01000001">
    <property type="protein sequence ID" value="GEL57434.1"/>
    <property type="molecule type" value="Genomic_DNA"/>
</dbReference>
<evidence type="ECO:0000313" key="3">
    <source>
        <dbReference type="Proteomes" id="UP000032671"/>
    </source>
</evidence>
<reference evidence="2 4" key="2">
    <citation type="submission" date="2019-07" db="EMBL/GenBank/DDBJ databases">
        <title>Whole genome shotgun sequence of Acetobacter cibinongensis NBRC 16605.</title>
        <authorList>
            <person name="Hosoyama A."/>
            <person name="Uohara A."/>
            <person name="Ohji S."/>
            <person name="Ichikawa N."/>
        </authorList>
    </citation>
    <scope>NUCLEOTIDE SEQUENCE [LARGE SCALE GENOMIC DNA]</scope>
    <source>
        <strain evidence="2 4">NBRC 16605</strain>
    </source>
</reference>
<reference evidence="1 3" key="1">
    <citation type="submission" date="2012-11" db="EMBL/GenBank/DDBJ databases">
        <title>Whole genome sequence of Acetobacter cibinongensis 4H-1.</title>
        <authorList>
            <person name="Azuma Y."/>
            <person name="Higashiura N."/>
            <person name="Hirakawa H."/>
            <person name="Matsushita K."/>
        </authorList>
    </citation>
    <scope>NUCLEOTIDE SEQUENCE [LARGE SCALE GENOMIC DNA]</scope>
    <source>
        <strain evidence="1 3">4H-1</strain>
    </source>
</reference>
<accession>A0A6N3SK15</accession>
<protein>
    <submittedName>
        <fullName evidence="1">Bacteriophage protein</fullName>
    </submittedName>
</protein>
<dbReference type="Proteomes" id="UP000032671">
    <property type="component" value="Unassembled WGS sequence"/>
</dbReference>
<dbReference type="Proteomes" id="UP000321891">
    <property type="component" value="Unassembled WGS sequence"/>
</dbReference>
<dbReference type="EMBL" id="BAMV01000006">
    <property type="protein sequence ID" value="GAN59545.1"/>
    <property type="molecule type" value="Genomic_DNA"/>
</dbReference>
<evidence type="ECO:0000313" key="4">
    <source>
        <dbReference type="Proteomes" id="UP000321891"/>
    </source>
</evidence>
<sequence>MTVEPRGLRNNNPGNLNFAHQAGAVLENGVAHPRFAYFKTMDDGVEALCQQLRLYFQRNINTVAAIICKWAPPTENFTSAYSAYVAQQMAVDPNTVLQGTPAQAARLALAIIHLENGRQPFTYAHILAAAEKVWGHTALSHAS</sequence>